<dbReference type="OrthoDB" id="1022638at2759"/>
<dbReference type="InterPro" id="IPR000210">
    <property type="entry name" value="BTB/POZ_dom"/>
</dbReference>
<dbReference type="SUPFAM" id="SSF54695">
    <property type="entry name" value="POZ domain"/>
    <property type="match status" value="1"/>
</dbReference>
<keyword evidence="3" id="KW-1185">Reference proteome</keyword>
<reference evidence="2" key="1">
    <citation type="submission" date="2020-01" db="EMBL/GenBank/DDBJ databases">
        <authorList>
            <consortium name="DOE Joint Genome Institute"/>
            <person name="Haridas S."/>
            <person name="Albert R."/>
            <person name="Binder M."/>
            <person name="Bloem J."/>
            <person name="Labutti K."/>
            <person name="Salamov A."/>
            <person name="Andreopoulos B."/>
            <person name="Baker S.E."/>
            <person name="Barry K."/>
            <person name="Bills G."/>
            <person name="Bluhm B.H."/>
            <person name="Cannon C."/>
            <person name="Castanera R."/>
            <person name="Culley D.E."/>
            <person name="Daum C."/>
            <person name="Ezra D."/>
            <person name="Gonzalez J.B."/>
            <person name="Henrissat B."/>
            <person name="Kuo A."/>
            <person name="Liang C."/>
            <person name="Lipzen A."/>
            <person name="Lutzoni F."/>
            <person name="Magnuson J."/>
            <person name="Mondo S."/>
            <person name="Nolan M."/>
            <person name="Ohm R."/>
            <person name="Pangilinan J."/>
            <person name="Park H.-J."/>
            <person name="Ramirez L."/>
            <person name="Alfaro M."/>
            <person name="Sun H."/>
            <person name="Tritt A."/>
            <person name="Yoshinaga Y."/>
            <person name="Zwiers L.-H."/>
            <person name="Turgeon B.G."/>
            <person name="Goodwin S.B."/>
            <person name="Spatafora J.W."/>
            <person name="Crous P.W."/>
            <person name="Grigoriev I.V."/>
        </authorList>
    </citation>
    <scope>NUCLEOTIDE SEQUENCE</scope>
    <source>
        <strain evidence="2">CBS 394.84</strain>
    </source>
</reference>
<dbReference type="RefSeq" id="XP_040786163.1">
    <property type="nucleotide sequence ID" value="XM_040936125.1"/>
</dbReference>
<name>A0A9P4GDI9_9PLEO</name>
<evidence type="ECO:0000313" key="3">
    <source>
        <dbReference type="Proteomes" id="UP000800039"/>
    </source>
</evidence>
<dbReference type="PROSITE" id="PS50097">
    <property type="entry name" value="BTB"/>
    <property type="match status" value="1"/>
</dbReference>
<dbReference type="PANTHER" id="PTHR47843">
    <property type="entry name" value="BTB DOMAIN-CONTAINING PROTEIN-RELATED"/>
    <property type="match status" value="1"/>
</dbReference>
<dbReference type="EMBL" id="ML976617">
    <property type="protein sequence ID" value="KAF1843600.1"/>
    <property type="molecule type" value="Genomic_DNA"/>
</dbReference>
<sequence>MEVLNFASPILQVKVGQGGDEQTFWVHQNILASRSEFFKRATNGKWLESDERLVTLPEDKPDIFSLYLNHLYTKRIPTKDFRILCQTYVLAEVLQDIQAKNCVIDALYARLEENKPERPRLGVKSVTELYSGTPAGSKARKFIVDYFADEGHESWLQKDESMYPTDFLVDLASSLFRKCPLAGWKHVPTLLQPASHYHEVIPSVPSTTEATPKTT</sequence>
<dbReference type="GeneID" id="63853376"/>
<dbReference type="Pfam" id="PF00651">
    <property type="entry name" value="BTB"/>
    <property type="match status" value="1"/>
</dbReference>
<comment type="caution">
    <text evidence="2">The sequence shown here is derived from an EMBL/GenBank/DDBJ whole genome shotgun (WGS) entry which is preliminary data.</text>
</comment>
<dbReference type="InterPro" id="IPR011333">
    <property type="entry name" value="SKP1/BTB/POZ_sf"/>
</dbReference>
<dbReference type="PANTHER" id="PTHR47843:SF2">
    <property type="entry name" value="BTB DOMAIN-CONTAINING PROTEIN"/>
    <property type="match status" value="1"/>
</dbReference>
<dbReference type="Gene3D" id="3.30.710.10">
    <property type="entry name" value="Potassium Channel Kv1.1, Chain A"/>
    <property type="match status" value="1"/>
</dbReference>
<dbReference type="SMART" id="SM00225">
    <property type="entry name" value="BTB"/>
    <property type="match status" value="1"/>
</dbReference>
<organism evidence="2 3">
    <name type="scientific">Cucurbitaria berberidis CBS 394.84</name>
    <dbReference type="NCBI Taxonomy" id="1168544"/>
    <lineage>
        <taxon>Eukaryota</taxon>
        <taxon>Fungi</taxon>
        <taxon>Dikarya</taxon>
        <taxon>Ascomycota</taxon>
        <taxon>Pezizomycotina</taxon>
        <taxon>Dothideomycetes</taxon>
        <taxon>Pleosporomycetidae</taxon>
        <taxon>Pleosporales</taxon>
        <taxon>Pleosporineae</taxon>
        <taxon>Cucurbitariaceae</taxon>
        <taxon>Cucurbitaria</taxon>
    </lineage>
</organism>
<accession>A0A9P4GDI9</accession>
<gene>
    <name evidence="2" type="ORF">K460DRAFT_396866</name>
</gene>
<dbReference type="Proteomes" id="UP000800039">
    <property type="component" value="Unassembled WGS sequence"/>
</dbReference>
<proteinExistence type="predicted"/>
<evidence type="ECO:0000259" key="1">
    <source>
        <dbReference type="PROSITE" id="PS50097"/>
    </source>
</evidence>
<feature type="domain" description="BTB" evidence="1">
    <location>
        <begin position="7"/>
        <end position="80"/>
    </location>
</feature>
<dbReference type="AlphaFoldDB" id="A0A9P4GDI9"/>
<dbReference type="CDD" id="cd18186">
    <property type="entry name" value="BTB_POZ_ZBTB_KLHL-like"/>
    <property type="match status" value="1"/>
</dbReference>
<protein>
    <recommendedName>
        <fullName evidence="1">BTB domain-containing protein</fullName>
    </recommendedName>
</protein>
<evidence type="ECO:0000313" key="2">
    <source>
        <dbReference type="EMBL" id="KAF1843600.1"/>
    </source>
</evidence>